<feature type="domain" description="DUF4283" evidence="2">
    <location>
        <begin position="63"/>
        <end position="142"/>
    </location>
</feature>
<gene>
    <name evidence="4" type="primary">LOC140036338</name>
</gene>
<sequence length="298" mass="32812">MAAPWPTASTPSHTLHGATKSFADVTAGGEAVAVPELGSLGSHRGEPALIISRQELTALAVPFRNALIGRFALRRPPMESIRKFFVSLGLKGEVSVGLLDAKHVLIRPSLEEDYSRLFIRRMWFFQNSPMAISKWSMDFKADQDYSIAPVWVTLPGLPLPFFDKRSLLKLGSLLGRPLQLDAATLQLRRLSVVQMLVEIDVSTSPVKRVWIGDADCGQWQPVEYEAWPSFCGFCRKLGHTESGCYKKFPELLPSKVKEPAKALARPRVEKGSAQSAGAVVPPMRDKKFGSGANTPAWD</sequence>
<proteinExistence type="predicted"/>
<organism evidence="3 4">
    <name type="scientific">Coffea arabica</name>
    <name type="common">Arabian coffee</name>
    <dbReference type="NCBI Taxonomy" id="13443"/>
    <lineage>
        <taxon>Eukaryota</taxon>
        <taxon>Viridiplantae</taxon>
        <taxon>Streptophyta</taxon>
        <taxon>Embryophyta</taxon>
        <taxon>Tracheophyta</taxon>
        <taxon>Spermatophyta</taxon>
        <taxon>Magnoliopsida</taxon>
        <taxon>eudicotyledons</taxon>
        <taxon>Gunneridae</taxon>
        <taxon>Pentapetalae</taxon>
        <taxon>asterids</taxon>
        <taxon>lamiids</taxon>
        <taxon>Gentianales</taxon>
        <taxon>Rubiaceae</taxon>
        <taxon>Ixoroideae</taxon>
        <taxon>Gardenieae complex</taxon>
        <taxon>Bertiereae - Coffeeae clade</taxon>
        <taxon>Coffeeae</taxon>
        <taxon>Coffea</taxon>
    </lineage>
</organism>
<evidence type="ECO:0000256" key="1">
    <source>
        <dbReference type="SAM" id="MobiDB-lite"/>
    </source>
</evidence>
<reference evidence="4" key="1">
    <citation type="submission" date="2025-08" db="UniProtKB">
        <authorList>
            <consortium name="RefSeq"/>
        </authorList>
    </citation>
    <scope>IDENTIFICATION</scope>
    <source>
        <tissue evidence="4">Leaves</tissue>
    </source>
</reference>
<keyword evidence="3" id="KW-1185">Reference proteome</keyword>
<accession>A0ABM4WPT8</accession>
<name>A0ABM4WPT8_COFAR</name>
<dbReference type="PANTHER" id="PTHR31286:SF179">
    <property type="entry name" value="RNASE H TYPE-1 DOMAIN-CONTAINING PROTEIN"/>
    <property type="match status" value="1"/>
</dbReference>
<dbReference type="PANTHER" id="PTHR31286">
    <property type="entry name" value="GLYCINE-RICH CELL WALL STRUCTURAL PROTEIN 1.8-LIKE"/>
    <property type="match status" value="1"/>
</dbReference>
<feature type="region of interest" description="Disordered" evidence="1">
    <location>
        <begin position="262"/>
        <end position="298"/>
    </location>
</feature>
<dbReference type="InterPro" id="IPR025558">
    <property type="entry name" value="DUF4283"/>
</dbReference>
<evidence type="ECO:0000313" key="3">
    <source>
        <dbReference type="Proteomes" id="UP001652660"/>
    </source>
</evidence>
<protein>
    <recommendedName>
        <fullName evidence="2">DUF4283 domain-containing protein</fullName>
    </recommendedName>
</protein>
<dbReference type="Proteomes" id="UP001652660">
    <property type="component" value="Chromosome 2e"/>
</dbReference>
<dbReference type="InterPro" id="IPR040256">
    <property type="entry name" value="At4g02000-like"/>
</dbReference>
<dbReference type="RefSeq" id="XP_071933805.1">
    <property type="nucleotide sequence ID" value="XM_072077704.1"/>
</dbReference>
<evidence type="ECO:0000313" key="4">
    <source>
        <dbReference type="RefSeq" id="XP_071933805.1"/>
    </source>
</evidence>
<dbReference type="Pfam" id="PF14111">
    <property type="entry name" value="DUF4283"/>
    <property type="match status" value="1"/>
</dbReference>
<dbReference type="GeneID" id="140036338"/>
<evidence type="ECO:0000259" key="2">
    <source>
        <dbReference type="Pfam" id="PF14111"/>
    </source>
</evidence>